<gene>
    <name evidence="2" type="ORF">KVV02_001629</name>
</gene>
<accession>A0A9P8A9N4</accession>
<name>A0A9P8A9N4_MORAP</name>
<comment type="caution">
    <text evidence="2">The sequence shown here is derived from an EMBL/GenBank/DDBJ whole genome shotgun (WGS) entry which is preliminary data.</text>
</comment>
<feature type="compositionally biased region" description="Polar residues" evidence="1">
    <location>
        <begin position="353"/>
        <end position="362"/>
    </location>
</feature>
<dbReference type="InterPro" id="IPR032675">
    <property type="entry name" value="LRR_dom_sf"/>
</dbReference>
<dbReference type="EMBL" id="JAIFTL010000019">
    <property type="protein sequence ID" value="KAG9326450.1"/>
    <property type="molecule type" value="Genomic_DNA"/>
</dbReference>
<organism evidence="2 3">
    <name type="scientific">Mortierella alpina</name>
    <name type="common">Oleaginous fungus</name>
    <name type="synonym">Mortierella renispora</name>
    <dbReference type="NCBI Taxonomy" id="64518"/>
    <lineage>
        <taxon>Eukaryota</taxon>
        <taxon>Fungi</taxon>
        <taxon>Fungi incertae sedis</taxon>
        <taxon>Mucoromycota</taxon>
        <taxon>Mortierellomycotina</taxon>
        <taxon>Mortierellomycetes</taxon>
        <taxon>Mortierellales</taxon>
        <taxon>Mortierellaceae</taxon>
        <taxon>Mortierella</taxon>
    </lineage>
</organism>
<dbReference type="Proteomes" id="UP000717515">
    <property type="component" value="Unassembled WGS sequence"/>
</dbReference>
<evidence type="ECO:0000313" key="3">
    <source>
        <dbReference type="Proteomes" id="UP000717515"/>
    </source>
</evidence>
<dbReference type="SUPFAM" id="SSF52047">
    <property type="entry name" value="RNI-like"/>
    <property type="match status" value="1"/>
</dbReference>
<protein>
    <submittedName>
        <fullName evidence="2">Uncharacterized protein</fullName>
    </submittedName>
</protein>
<evidence type="ECO:0000256" key="1">
    <source>
        <dbReference type="SAM" id="MobiDB-lite"/>
    </source>
</evidence>
<sequence>MESQETIWNLAIQPSHRLPSSRPSAVSSLPSACQLSASSFTSARIPRPALSWTEKALAIPEIVQLIQEQLCRPSLLISLRVAHLWYHAGHRLVWRAVDWDNTLEGSLKELAMLQNMHRIRMLQCMFHSQAGTVSSVDSSSFLRSIVVGEDLAQKTTPSARAQATNYNLMDLSLSTQEDVELATNCTTMTTLSAQDDTLRTRPSTKTNLQRLHLKGHFDLTSSLSAEFSLQYIPFNIPTLTHLDISPSVNSAVDIHLILDSAISLQHLLIQSHGSFVDSSVPEQQDAEGQTVLDAALVISASHSQERPLHRSLLSLKIQHLKMGREELEGVAARCPNLIELQSLCSPGTLWKQRPSQQQQNASVEHGPQEDPKSLVRTLAASCPNIERFHIGLQQGGFHLDSIKETLTSFPRLEALGLPAWDCTKVTMETLKSIQVQQSSPGAFLTILCIMNVCSSERISQAIHDYLCWTPYLREFYAYNTTLYVEQMQVQQIQVDSMPGGDHAVLHSALEQELAIMSNDGLRESVAIQGTAEYVQATLAASRHLQHPHETGLLHMPVESTLIHAEESHSSAIAPTQRPPQWACTRLEKLVVRFARLPWRILSDPPKRSKDTFGFLTPLQNLKHLCIKEGLMLETGREYEALRRLKRLEEVVFATCYPIPIKPADMVAWMTEPEALTMAEGTKSERALKRVVVRRQKANAVADKEITEWFREHQPDVQFSFEITDCCEEEYGFH</sequence>
<reference evidence="2" key="1">
    <citation type="submission" date="2021-07" db="EMBL/GenBank/DDBJ databases">
        <title>Draft genome of Mortierella alpina, strain LL118, isolated from an aspen leaf litter sample.</title>
        <authorList>
            <person name="Yang S."/>
            <person name="Vinatzer B.A."/>
        </authorList>
    </citation>
    <scope>NUCLEOTIDE SEQUENCE</scope>
    <source>
        <strain evidence="2">LL118</strain>
    </source>
</reference>
<dbReference type="Gene3D" id="3.80.10.10">
    <property type="entry name" value="Ribonuclease Inhibitor"/>
    <property type="match status" value="1"/>
</dbReference>
<proteinExistence type="predicted"/>
<evidence type="ECO:0000313" key="2">
    <source>
        <dbReference type="EMBL" id="KAG9326450.1"/>
    </source>
</evidence>
<feature type="region of interest" description="Disordered" evidence="1">
    <location>
        <begin position="350"/>
        <end position="371"/>
    </location>
</feature>
<dbReference type="AlphaFoldDB" id="A0A9P8A9N4"/>